<dbReference type="GO" id="GO:0003735">
    <property type="term" value="F:structural constituent of ribosome"/>
    <property type="evidence" value="ECO:0007669"/>
    <property type="project" value="InterPro"/>
</dbReference>
<evidence type="ECO:0000313" key="9">
    <source>
        <dbReference type="Proteomes" id="UP000005496"/>
    </source>
</evidence>
<gene>
    <name evidence="6" type="primary">rplW</name>
    <name evidence="8" type="ORF">Dthio_PD0325</name>
</gene>
<dbReference type="InterPro" id="IPR012677">
    <property type="entry name" value="Nucleotide-bd_a/b_plait_sf"/>
</dbReference>
<keyword evidence="9" id="KW-1185">Reference proteome</keyword>
<dbReference type="Pfam" id="PF00276">
    <property type="entry name" value="Ribosomal_L23"/>
    <property type="match status" value="1"/>
</dbReference>
<evidence type="ECO:0000256" key="6">
    <source>
        <dbReference type="HAMAP-Rule" id="MF_01369"/>
    </source>
</evidence>
<dbReference type="SUPFAM" id="SSF54189">
    <property type="entry name" value="Ribosomal proteins S24e, L23 and L15e"/>
    <property type="match status" value="1"/>
</dbReference>
<organism evidence="8 9">
    <name type="scientific">Desulfonatronospira thiodismutans ASO3-1</name>
    <dbReference type="NCBI Taxonomy" id="555779"/>
    <lineage>
        <taxon>Bacteria</taxon>
        <taxon>Pseudomonadati</taxon>
        <taxon>Thermodesulfobacteriota</taxon>
        <taxon>Desulfovibrionia</taxon>
        <taxon>Desulfovibrionales</taxon>
        <taxon>Desulfonatronovibrionaceae</taxon>
        <taxon>Desulfonatronospira</taxon>
    </lineage>
</organism>
<dbReference type="InterPro" id="IPR012678">
    <property type="entry name" value="Ribosomal_uL23/eL15/eS24_sf"/>
</dbReference>
<dbReference type="RefSeq" id="WP_008871704.1">
    <property type="nucleotide sequence ID" value="NZ_ACJN02000004.1"/>
</dbReference>
<accession>D6SUN1</accession>
<comment type="function">
    <text evidence="6">One of the early assembly proteins it binds 23S rRNA. One of the proteins that surrounds the polypeptide exit tunnel on the outside of the ribosome. Forms the main docking site for trigger factor binding to the ribosome.</text>
</comment>
<evidence type="ECO:0000256" key="3">
    <source>
        <dbReference type="ARBA" id="ARBA00022884"/>
    </source>
</evidence>
<keyword evidence="3 6" id="KW-0694">RNA-binding</keyword>
<dbReference type="GO" id="GO:0019843">
    <property type="term" value="F:rRNA binding"/>
    <property type="evidence" value="ECO:0007669"/>
    <property type="project" value="UniProtKB-UniRule"/>
</dbReference>
<evidence type="ECO:0000256" key="1">
    <source>
        <dbReference type="ARBA" id="ARBA00006700"/>
    </source>
</evidence>
<dbReference type="AlphaFoldDB" id="D6SUN1"/>
<keyword evidence="4 6" id="KW-0689">Ribosomal protein</keyword>
<reference evidence="8" key="1">
    <citation type="submission" date="2010-05" db="EMBL/GenBank/DDBJ databases">
        <title>The draft genome of Desulfonatronospira thiodismutans ASO3-1.</title>
        <authorList>
            <consortium name="US DOE Joint Genome Institute (JGI-PGF)"/>
            <person name="Lucas S."/>
            <person name="Copeland A."/>
            <person name="Lapidus A."/>
            <person name="Cheng J.-F."/>
            <person name="Bruce D."/>
            <person name="Goodwin L."/>
            <person name="Pitluck S."/>
            <person name="Chertkov O."/>
            <person name="Brettin T."/>
            <person name="Detter J.C."/>
            <person name="Han C."/>
            <person name="Land M.L."/>
            <person name="Hauser L."/>
            <person name="Kyrpides N."/>
            <person name="Mikhailova N."/>
            <person name="Muyzer G."/>
            <person name="Woyke T."/>
        </authorList>
    </citation>
    <scope>NUCLEOTIDE SEQUENCE [LARGE SCALE GENOMIC DNA]</scope>
    <source>
        <strain evidence="8">ASO3-1</strain>
    </source>
</reference>
<dbReference type="GO" id="GO:0006412">
    <property type="term" value="P:translation"/>
    <property type="evidence" value="ECO:0007669"/>
    <property type="project" value="UniProtKB-UniRule"/>
</dbReference>
<dbReference type="OrthoDB" id="9793353at2"/>
<dbReference type="HAMAP" id="MF_01369_B">
    <property type="entry name" value="Ribosomal_uL23_B"/>
    <property type="match status" value="1"/>
</dbReference>
<name>D6SUN1_9BACT</name>
<sequence>MHSTQVLIRPMVSEKSNDLKEVQNKVVFAVHPGANKFQVKNAVESIFNVKVDKVNIIRRQPLQRKRFGRVSGKIPGYKKAFITLAAGDKIEFFEGV</sequence>
<dbReference type="GO" id="GO:0005840">
    <property type="term" value="C:ribosome"/>
    <property type="evidence" value="ECO:0007669"/>
    <property type="project" value="UniProtKB-KW"/>
</dbReference>
<dbReference type="PANTHER" id="PTHR11620">
    <property type="entry name" value="60S RIBOSOMAL PROTEIN L23A"/>
    <property type="match status" value="1"/>
</dbReference>
<dbReference type="InterPro" id="IPR001014">
    <property type="entry name" value="Ribosomal_uL23_CS"/>
</dbReference>
<evidence type="ECO:0000256" key="2">
    <source>
        <dbReference type="ARBA" id="ARBA00022730"/>
    </source>
</evidence>
<comment type="caution">
    <text evidence="8">The sequence shown here is derived from an EMBL/GenBank/DDBJ whole genome shotgun (WGS) entry which is preliminary data.</text>
</comment>
<dbReference type="NCBIfam" id="NF004363">
    <property type="entry name" value="PRK05738.2-4"/>
    <property type="match status" value="1"/>
</dbReference>
<keyword evidence="2 6" id="KW-0699">rRNA-binding</keyword>
<protein>
    <recommendedName>
        <fullName evidence="6">Large ribosomal subunit protein uL23</fullName>
    </recommendedName>
</protein>
<proteinExistence type="inferred from homology"/>
<evidence type="ECO:0000313" key="8">
    <source>
        <dbReference type="EMBL" id="EFI33011.1"/>
    </source>
</evidence>
<dbReference type="InterPro" id="IPR013025">
    <property type="entry name" value="Ribosomal_uL23-like"/>
</dbReference>
<dbReference type="Gene3D" id="3.30.70.330">
    <property type="match status" value="1"/>
</dbReference>
<dbReference type="FunFam" id="3.30.70.330:FF:000001">
    <property type="entry name" value="50S ribosomal protein L23"/>
    <property type="match status" value="1"/>
</dbReference>
<dbReference type="PROSITE" id="PS00050">
    <property type="entry name" value="RIBOSOMAL_L23"/>
    <property type="match status" value="1"/>
</dbReference>
<dbReference type="Proteomes" id="UP000005496">
    <property type="component" value="Unassembled WGS sequence"/>
</dbReference>
<dbReference type="EMBL" id="ACJN02000004">
    <property type="protein sequence ID" value="EFI33011.1"/>
    <property type="molecule type" value="Genomic_DNA"/>
</dbReference>
<evidence type="ECO:0000256" key="5">
    <source>
        <dbReference type="ARBA" id="ARBA00023274"/>
    </source>
</evidence>
<evidence type="ECO:0000256" key="4">
    <source>
        <dbReference type="ARBA" id="ARBA00022980"/>
    </source>
</evidence>
<comment type="similarity">
    <text evidence="1 6 7">Belongs to the universal ribosomal protein uL23 family.</text>
</comment>
<dbReference type="eggNOG" id="COG0089">
    <property type="taxonomic scope" value="Bacteria"/>
</dbReference>
<keyword evidence="5 6" id="KW-0687">Ribonucleoprotein</keyword>
<evidence type="ECO:0000256" key="7">
    <source>
        <dbReference type="RuleBase" id="RU003934"/>
    </source>
</evidence>
<dbReference type="GO" id="GO:1990904">
    <property type="term" value="C:ribonucleoprotein complex"/>
    <property type="evidence" value="ECO:0007669"/>
    <property type="project" value="UniProtKB-KW"/>
</dbReference>
<comment type="subunit">
    <text evidence="6">Part of the 50S ribosomal subunit. Contacts protein L29, and trigger factor when it is bound to the ribosome.</text>
</comment>